<comment type="catalytic activity">
    <reaction evidence="8 15">
        <text>UDP-N-acetyl-alpha-D-muramoyl-L-alanyl-D-glutamate + meso-2,6-diaminopimelate + ATP = UDP-N-acetyl-alpha-D-muramoyl-L-alanyl-gamma-D-glutamyl-meso-2,6-diaminopimelate + ADP + phosphate + H(+)</text>
        <dbReference type="Rhea" id="RHEA:23676"/>
        <dbReference type="ChEBI" id="CHEBI:15378"/>
        <dbReference type="ChEBI" id="CHEBI:30616"/>
        <dbReference type="ChEBI" id="CHEBI:43474"/>
        <dbReference type="ChEBI" id="CHEBI:57791"/>
        <dbReference type="ChEBI" id="CHEBI:83900"/>
        <dbReference type="ChEBI" id="CHEBI:83905"/>
        <dbReference type="ChEBI" id="CHEBI:456216"/>
        <dbReference type="EC" id="6.3.2.13"/>
    </reaction>
</comment>
<dbReference type="Pfam" id="PF08245">
    <property type="entry name" value="Mur_ligase_M"/>
    <property type="match status" value="1"/>
</dbReference>
<dbReference type="GO" id="GO:0008360">
    <property type="term" value="P:regulation of cell shape"/>
    <property type="evidence" value="ECO:0007669"/>
    <property type="project" value="UniProtKB-KW"/>
</dbReference>
<evidence type="ECO:0000259" key="17">
    <source>
        <dbReference type="Pfam" id="PF01225"/>
    </source>
</evidence>
<feature type="binding site" evidence="15">
    <location>
        <begin position="151"/>
        <end position="152"/>
    </location>
    <ligand>
        <name>UDP-N-acetyl-alpha-D-muramoyl-L-alanyl-D-glutamate</name>
        <dbReference type="ChEBI" id="CHEBI:83900"/>
    </ligand>
</feature>
<dbReference type="InterPro" id="IPR013221">
    <property type="entry name" value="Mur_ligase_cen"/>
</dbReference>
<dbReference type="Proteomes" id="UP000030403">
    <property type="component" value="Unassembled WGS sequence"/>
</dbReference>
<evidence type="ECO:0000256" key="15">
    <source>
        <dbReference type="HAMAP-Rule" id="MF_00208"/>
    </source>
</evidence>
<dbReference type="PANTHER" id="PTHR23135">
    <property type="entry name" value="MUR LIGASE FAMILY MEMBER"/>
    <property type="match status" value="1"/>
</dbReference>
<dbReference type="InterPro" id="IPR036615">
    <property type="entry name" value="Mur_ligase_C_dom_sf"/>
</dbReference>
<keyword evidence="3 15" id="KW-0132">Cell division</keyword>
<evidence type="ECO:0000256" key="5">
    <source>
        <dbReference type="ARBA" id="ARBA00022984"/>
    </source>
</evidence>
<evidence type="ECO:0000256" key="10">
    <source>
        <dbReference type="ARBA" id="ARBA00066633"/>
    </source>
</evidence>
<dbReference type="InterPro" id="IPR004101">
    <property type="entry name" value="Mur_ligase_C"/>
</dbReference>
<keyword evidence="4 15" id="KW-0133">Cell shape</keyword>
<dbReference type="Gene3D" id="3.40.1390.10">
    <property type="entry name" value="MurE/MurF, N-terminal domain"/>
    <property type="match status" value="1"/>
</dbReference>
<dbReference type="SUPFAM" id="SSF53623">
    <property type="entry name" value="MurD-like peptide ligases, catalytic domain"/>
    <property type="match status" value="1"/>
</dbReference>
<keyword evidence="15" id="KW-0067">ATP-binding</keyword>
<dbReference type="GO" id="GO:0005737">
    <property type="term" value="C:cytoplasm"/>
    <property type="evidence" value="ECO:0007669"/>
    <property type="project" value="UniProtKB-SubCell"/>
</dbReference>
<feature type="binding site" evidence="15">
    <location>
        <position position="31"/>
    </location>
    <ligand>
        <name>UDP-N-acetyl-alpha-D-muramoyl-L-alanyl-D-glutamate</name>
        <dbReference type="ChEBI" id="CHEBI:83900"/>
    </ligand>
</feature>
<comment type="caution">
    <text evidence="15">Lacks conserved residue(s) required for the propagation of feature annotation.</text>
</comment>
<keyword evidence="15" id="KW-0460">Magnesium</keyword>
<keyword evidence="15 20" id="KW-0436">Ligase</keyword>
<evidence type="ECO:0000256" key="16">
    <source>
        <dbReference type="RuleBase" id="RU004135"/>
    </source>
</evidence>
<dbReference type="InterPro" id="IPR000713">
    <property type="entry name" value="Mur_ligase_N"/>
</dbReference>
<dbReference type="NCBIfam" id="NF001126">
    <property type="entry name" value="PRK00139.1-4"/>
    <property type="match status" value="1"/>
</dbReference>
<feature type="modified residue" description="N6-carboxylysine" evidence="15">
    <location>
        <position position="218"/>
    </location>
</feature>
<evidence type="ECO:0000256" key="3">
    <source>
        <dbReference type="ARBA" id="ARBA00022618"/>
    </source>
</evidence>
<dbReference type="NCBIfam" id="NF001124">
    <property type="entry name" value="PRK00139.1-2"/>
    <property type="match status" value="1"/>
</dbReference>
<dbReference type="AlphaFoldDB" id="A0A0A5HJD3"/>
<keyword evidence="15" id="KW-0963">Cytoplasm</keyword>
<evidence type="ECO:0000256" key="11">
    <source>
        <dbReference type="ARBA" id="ARBA00072883"/>
    </source>
</evidence>
<feature type="binding site" evidence="15">
    <location>
        <position position="186"/>
    </location>
    <ligand>
        <name>UDP-N-acetyl-alpha-D-muramoyl-L-alanyl-D-glutamate</name>
        <dbReference type="ChEBI" id="CHEBI:83900"/>
    </ligand>
</feature>
<evidence type="ECO:0000256" key="2">
    <source>
        <dbReference type="ARBA" id="ARBA00005898"/>
    </source>
</evidence>
<evidence type="ECO:0000256" key="8">
    <source>
        <dbReference type="ARBA" id="ARBA00050251"/>
    </source>
</evidence>
<evidence type="ECO:0000256" key="1">
    <source>
        <dbReference type="ARBA" id="ARBA00004752"/>
    </source>
</evidence>
<dbReference type="UniPathway" id="UPA00219"/>
<accession>A0A0A5HJD3</accession>
<dbReference type="eggNOG" id="COG0769">
    <property type="taxonomic scope" value="Bacteria"/>
</dbReference>
<comment type="cofactor">
    <cofactor evidence="15">
        <name>Mg(2+)</name>
        <dbReference type="ChEBI" id="CHEBI:18420"/>
    </cofactor>
</comment>
<dbReference type="Gene3D" id="3.90.190.20">
    <property type="entry name" value="Mur ligase, C-terminal domain"/>
    <property type="match status" value="1"/>
</dbReference>
<comment type="similarity">
    <text evidence="2 15">Belongs to the MurCDEF family. MurE subfamily.</text>
</comment>
<dbReference type="PANTHER" id="PTHR23135:SF4">
    <property type="entry name" value="UDP-N-ACETYLMURAMOYL-L-ALANYL-D-GLUTAMATE--2,6-DIAMINOPIMELATE LIGASE MURE HOMOLOG, CHLOROPLASTIC"/>
    <property type="match status" value="1"/>
</dbReference>
<feature type="short sequence motif" description="Meso-diaminopimelate recognition motif" evidence="15">
    <location>
        <begin position="407"/>
        <end position="410"/>
    </location>
</feature>
<dbReference type="InterPro" id="IPR005761">
    <property type="entry name" value="UDP-N-AcMur-Glu-dNH2Pim_ligase"/>
</dbReference>
<dbReference type="Pfam" id="PF01225">
    <property type="entry name" value="Mur_ligase"/>
    <property type="match status" value="1"/>
</dbReference>
<dbReference type="Gene3D" id="3.40.1190.10">
    <property type="entry name" value="Mur-like, catalytic domain"/>
    <property type="match status" value="1"/>
</dbReference>
<dbReference type="STRING" id="1385511.GCA_000425225_00944"/>
<comment type="subcellular location">
    <subcellularLocation>
        <location evidence="15 16">Cytoplasm</location>
    </subcellularLocation>
</comment>
<dbReference type="GO" id="GO:0051301">
    <property type="term" value="P:cell division"/>
    <property type="evidence" value="ECO:0007669"/>
    <property type="project" value="UniProtKB-KW"/>
</dbReference>
<evidence type="ECO:0000313" key="21">
    <source>
        <dbReference type="Proteomes" id="UP000030403"/>
    </source>
</evidence>
<feature type="binding site" evidence="15">
    <location>
        <position position="461"/>
    </location>
    <ligand>
        <name>meso-2,6-diaminopimelate</name>
        <dbReference type="ChEBI" id="CHEBI:57791"/>
    </ligand>
</feature>
<evidence type="ECO:0000256" key="14">
    <source>
        <dbReference type="ARBA" id="ARBA00081560"/>
    </source>
</evidence>
<dbReference type="GO" id="GO:0000287">
    <property type="term" value="F:magnesium ion binding"/>
    <property type="evidence" value="ECO:0007669"/>
    <property type="project" value="UniProtKB-UniRule"/>
</dbReference>
<evidence type="ECO:0000259" key="18">
    <source>
        <dbReference type="Pfam" id="PF02875"/>
    </source>
</evidence>
<dbReference type="Pfam" id="PF02875">
    <property type="entry name" value="Mur_ligase_C"/>
    <property type="match status" value="1"/>
</dbReference>
<feature type="binding site" evidence="15">
    <location>
        <position position="178"/>
    </location>
    <ligand>
        <name>UDP-N-acetyl-alpha-D-muramoyl-L-alanyl-D-glutamate</name>
        <dbReference type="ChEBI" id="CHEBI:83900"/>
    </ligand>
</feature>
<dbReference type="GO" id="GO:0005524">
    <property type="term" value="F:ATP binding"/>
    <property type="evidence" value="ECO:0007669"/>
    <property type="project" value="UniProtKB-UniRule"/>
</dbReference>
<keyword evidence="5 15" id="KW-0573">Peptidoglycan synthesis</keyword>
<dbReference type="HAMAP" id="MF_00208">
    <property type="entry name" value="MurE"/>
    <property type="match status" value="1"/>
</dbReference>
<evidence type="ECO:0000256" key="9">
    <source>
        <dbReference type="ARBA" id="ARBA00056782"/>
    </source>
</evidence>
<feature type="binding site" evidence="15">
    <location>
        <position position="150"/>
    </location>
    <ligand>
        <name>UDP-N-acetyl-alpha-D-muramoyl-L-alanyl-D-glutamate</name>
        <dbReference type="ChEBI" id="CHEBI:83900"/>
    </ligand>
</feature>
<dbReference type="GO" id="GO:0071555">
    <property type="term" value="P:cell wall organization"/>
    <property type="evidence" value="ECO:0007669"/>
    <property type="project" value="UniProtKB-KW"/>
</dbReference>
<dbReference type="NCBIfam" id="TIGR01085">
    <property type="entry name" value="murE"/>
    <property type="match status" value="1"/>
</dbReference>
<evidence type="ECO:0000256" key="6">
    <source>
        <dbReference type="ARBA" id="ARBA00023306"/>
    </source>
</evidence>
<dbReference type="OrthoDB" id="9800958at2"/>
<keyword evidence="15" id="KW-0547">Nucleotide-binding</keyword>
<evidence type="ECO:0000256" key="12">
    <source>
        <dbReference type="ARBA" id="ARBA00075482"/>
    </source>
</evidence>
<evidence type="ECO:0000256" key="13">
    <source>
        <dbReference type="ARBA" id="ARBA00076158"/>
    </source>
</evidence>
<dbReference type="InterPro" id="IPR035911">
    <property type="entry name" value="MurE/MurF_N"/>
</dbReference>
<evidence type="ECO:0000313" key="20">
    <source>
        <dbReference type="EMBL" id="KGX83757.1"/>
    </source>
</evidence>
<keyword evidence="6 15" id="KW-0131">Cell cycle</keyword>
<dbReference type="InterPro" id="IPR036565">
    <property type="entry name" value="Mur-like_cat_sf"/>
</dbReference>
<dbReference type="RefSeq" id="WP_027448192.1">
    <property type="nucleotide sequence ID" value="NZ_AVPF01000084.1"/>
</dbReference>
<dbReference type="SUPFAM" id="SSF53244">
    <property type="entry name" value="MurD-like peptide ligases, peptide-binding domain"/>
    <property type="match status" value="1"/>
</dbReference>
<dbReference type="SUPFAM" id="SSF63418">
    <property type="entry name" value="MurE/MurF N-terminal domain"/>
    <property type="match status" value="1"/>
</dbReference>
<keyword evidence="21" id="KW-1185">Reference proteome</keyword>
<dbReference type="EMBL" id="AVPF01000084">
    <property type="protein sequence ID" value="KGX83757.1"/>
    <property type="molecule type" value="Genomic_DNA"/>
</dbReference>
<dbReference type="FunFam" id="3.90.190.20:FF:000006">
    <property type="entry name" value="UDP-N-acetylmuramoyl-L-alanyl-D-glutamate--2,6-diaminopimelate ligase"/>
    <property type="match status" value="1"/>
</dbReference>
<evidence type="ECO:0000259" key="19">
    <source>
        <dbReference type="Pfam" id="PF08245"/>
    </source>
</evidence>
<dbReference type="EC" id="6.3.2.13" evidence="10 15"/>
<comment type="PTM">
    <text evidence="15">Carboxylation is probably crucial for Mg(2+) binding and, consequently, for the gamma-phosphate positioning of ATP.</text>
</comment>
<feature type="binding site" evidence="15">
    <location>
        <begin position="407"/>
        <end position="410"/>
    </location>
    <ligand>
        <name>meso-2,6-diaminopimelate</name>
        <dbReference type="ChEBI" id="CHEBI:57791"/>
    </ligand>
</feature>
<proteinExistence type="inferred from homology"/>
<dbReference type="GO" id="GO:0009252">
    <property type="term" value="P:peptidoglycan biosynthetic process"/>
    <property type="evidence" value="ECO:0007669"/>
    <property type="project" value="UniProtKB-UniRule"/>
</dbReference>
<feature type="domain" description="Mur ligase C-terminal" evidence="18">
    <location>
        <begin position="334"/>
        <end position="459"/>
    </location>
</feature>
<comment type="pathway">
    <text evidence="1 15 16">Cell wall biogenesis; peptidoglycan biosynthesis.</text>
</comment>
<sequence>MKLGNLLETLHVYTATKSIENVQVNGIKMDSRAVQKNDLFICIEGFTVDGHDFVAQAEEKGASAIIAQKPIEASIPVILVNDSTKALAKLSNHFYGYPTNHLHLVGVTGTNGKTTTSYLIDSIFQEAQQTTGLIGTIQMKIGENTYPVKNTTPDSLFLQQNFSQMVDEGVDTAVMEVSSHALDLGRVHGCDFDIAVYTNLSQDHLDFHKDMDDYLRAKSLLFSQLGNGYHQKPKYAVINRDDEHSDFLIKSTAQEVITYGLDDRADIVAKNLSLTASGTSFTLGTPKGDIYIESPLVGKFSVYNMLAAASTAWLSGISLETIKKSLEHTKGVRGRFEPVLAGQDFGVIVDYAHTPDSLENVLKTVKSFVENRIFVVVGCGGDRDRTKRPLMAQVAVKYSDHTYLTSDNPRSEDPKAILEDMEKGITGEGYTVIVDRREAINEAVQHATAGDVIVIAGKGHETYQEINGERTHFDDVEVAKESIQSRY</sequence>
<comment type="caution">
    <text evidence="20">The sequence shown here is derived from an EMBL/GenBank/DDBJ whole genome shotgun (WGS) entry which is preliminary data.</text>
</comment>
<feature type="domain" description="Mur ligase central" evidence="19">
    <location>
        <begin position="107"/>
        <end position="311"/>
    </location>
</feature>
<protein>
    <recommendedName>
        <fullName evidence="11 15">UDP-N-acetylmuramoyl-L-alanyl-D-glutamate--2,6-diaminopimelate ligase</fullName>
        <ecNumber evidence="10 15">6.3.2.13</ecNumber>
    </recommendedName>
    <alternativeName>
        <fullName evidence="12 15">Meso-A2pm-adding enzyme</fullName>
    </alternativeName>
    <alternativeName>
        <fullName evidence="13 15">Meso-diaminopimelate-adding enzyme</fullName>
    </alternativeName>
    <alternativeName>
        <fullName evidence="14 15">UDP-MurNAc-L-Ala-D-Glu:meso-diaminopimelate ligase</fullName>
    </alternativeName>
    <alternativeName>
        <fullName evidence="15">UDP-MurNAc-tripeptide synthetase</fullName>
    </alternativeName>
    <alternativeName>
        <fullName evidence="15">UDP-N-acetylmuramyl-tripeptide synthetase</fullName>
    </alternativeName>
</protein>
<feature type="domain" description="Mur ligase N-terminal catalytic" evidence="17">
    <location>
        <begin position="24"/>
        <end position="95"/>
    </location>
</feature>
<keyword evidence="7 15" id="KW-0961">Cell wall biogenesis/degradation</keyword>
<feature type="binding site" evidence="15">
    <location>
        <position position="383"/>
    </location>
    <ligand>
        <name>meso-2,6-diaminopimelate</name>
        <dbReference type="ChEBI" id="CHEBI:57791"/>
    </ligand>
</feature>
<feature type="binding site" evidence="15">
    <location>
        <begin position="109"/>
        <end position="115"/>
    </location>
    <ligand>
        <name>ATP</name>
        <dbReference type="ChEBI" id="CHEBI:30616"/>
    </ligand>
</feature>
<organism evidence="20 21">
    <name type="scientific">Pontibacillus marinus BH030004 = DSM 16465</name>
    <dbReference type="NCBI Taxonomy" id="1385511"/>
    <lineage>
        <taxon>Bacteria</taxon>
        <taxon>Bacillati</taxon>
        <taxon>Bacillota</taxon>
        <taxon>Bacilli</taxon>
        <taxon>Bacillales</taxon>
        <taxon>Bacillaceae</taxon>
        <taxon>Pontibacillus</taxon>
    </lineage>
</organism>
<feature type="binding site" evidence="15">
    <location>
        <position position="457"/>
    </location>
    <ligand>
        <name>meso-2,6-diaminopimelate</name>
        <dbReference type="ChEBI" id="CHEBI:57791"/>
    </ligand>
</feature>
<dbReference type="GO" id="GO:0008765">
    <property type="term" value="F:UDP-N-acetylmuramoylalanyl-D-glutamate-2,6-diaminopimelate ligase activity"/>
    <property type="evidence" value="ECO:0007669"/>
    <property type="project" value="UniProtKB-UniRule"/>
</dbReference>
<evidence type="ECO:0000256" key="7">
    <source>
        <dbReference type="ARBA" id="ARBA00023316"/>
    </source>
</evidence>
<reference evidence="20 21" key="1">
    <citation type="submission" date="2013-08" db="EMBL/GenBank/DDBJ databases">
        <authorList>
            <person name="Huang J."/>
            <person name="Wang G."/>
        </authorList>
    </citation>
    <scope>NUCLEOTIDE SEQUENCE [LARGE SCALE GENOMIC DNA]</scope>
    <source>
        <strain evidence="20 21">BH030004</strain>
    </source>
</reference>
<evidence type="ECO:0000256" key="4">
    <source>
        <dbReference type="ARBA" id="ARBA00022960"/>
    </source>
</evidence>
<comment type="function">
    <text evidence="9 15">Catalyzes the addition of meso-diaminopimelic acid to the nucleotide precursor UDP-N-acetylmuramoyl-L-alanyl-D-glutamate (UMAG) in the biosynthesis of bacterial cell-wall peptidoglycan.</text>
</comment>
<name>A0A0A5HJD3_9BACI</name>
<gene>
    <name evidence="15" type="primary">murE</name>
    <name evidence="20" type="ORF">N783_21745</name>
</gene>